<feature type="binding site" evidence="8">
    <location>
        <position position="219"/>
    </location>
    <ligand>
        <name>substrate</name>
    </ligand>
</feature>
<feature type="active site" description="For OMPdecase activity" evidence="7">
    <location>
        <position position="274"/>
    </location>
</feature>
<dbReference type="SMART" id="SM00934">
    <property type="entry name" value="OMPdecase"/>
    <property type="match status" value="1"/>
</dbReference>
<evidence type="ECO:0000256" key="6">
    <source>
        <dbReference type="ARBA" id="ARBA00023239"/>
    </source>
</evidence>
<evidence type="ECO:0000259" key="10">
    <source>
        <dbReference type="SMART" id="SM00934"/>
    </source>
</evidence>
<comment type="catalytic activity">
    <reaction evidence="9">
        <text>orotidine 5'-phosphate + H(+) = UMP + CO2</text>
        <dbReference type="Rhea" id="RHEA:11596"/>
        <dbReference type="ChEBI" id="CHEBI:15378"/>
        <dbReference type="ChEBI" id="CHEBI:16526"/>
        <dbReference type="ChEBI" id="CHEBI:57538"/>
        <dbReference type="ChEBI" id="CHEBI:57865"/>
        <dbReference type="EC" id="4.1.1.23"/>
    </reaction>
</comment>
<dbReference type="Proteomes" id="UP000299102">
    <property type="component" value="Unassembled WGS sequence"/>
</dbReference>
<dbReference type="InterPro" id="IPR014732">
    <property type="entry name" value="OMPdecase"/>
</dbReference>
<dbReference type="GO" id="GO:0004590">
    <property type="term" value="F:orotidine-5'-phosphate decarboxylase activity"/>
    <property type="evidence" value="ECO:0007669"/>
    <property type="project" value="UniProtKB-EC"/>
</dbReference>
<dbReference type="PANTHER" id="PTHR19278:SF9">
    <property type="entry name" value="URIDINE 5'-MONOPHOSPHATE SYNTHASE"/>
    <property type="match status" value="1"/>
</dbReference>
<dbReference type="InterPro" id="IPR029057">
    <property type="entry name" value="PRTase-like"/>
</dbReference>
<dbReference type="InterPro" id="IPR000836">
    <property type="entry name" value="PRTase_dom"/>
</dbReference>
<accession>A0A4C1YL87</accession>
<feature type="binding site" evidence="8">
    <location>
        <position position="411"/>
    </location>
    <ligand>
        <name>substrate</name>
    </ligand>
</feature>
<name>A0A4C1YL87_EUMVA</name>
<feature type="active site" description="For OMPdecase activity" evidence="7">
    <location>
        <position position="277"/>
    </location>
</feature>
<dbReference type="NCBIfam" id="TIGR01740">
    <property type="entry name" value="pyrF"/>
    <property type="match status" value="1"/>
</dbReference>
<feature type="active site" description="For OMPdecase activity" evidence="7">
    <location>
        <position position="272"/>
    </location>
</feature>
<evidence type="ECO:0000256" key="3">
    <source>
        <dbReference type="ARBA" id="ARBA00009769"/>
    </source>
</evidence>
<comment type="similarity">
    <text evidence="3">In the C-terminal section; belongs to the OMP decarboxylase family.</text>
</comment>
<feature type="binding site" evidence="8">
    <location>
        <position position="391"/>
    </location>
    <ligand>
        <name>substrate</name>
    </ligand>
</feature>
<dbReference type="Gene3D" id="3.20.20.70">
    <property type="entry name" value="Aldolase class I"/>
    <property type="match status" value="1"/>
</dbReference>
<proteinExistence type="inferred from homology"/>
<dbReference type="CDD" id="cd06223">
    <property type="entry name" value="PRTases_typeI"/>
    <property type="match status" value="1"/>
</dbReference>
<dbReference type="GO" id="GO:0004588">
    <property type="term" value="F:orotate phosphoribosyltransferase activity"/>
    <property type="evidence" value="ECO:0007669"/>
    <property type="project" value="TreeGrafter"/>
</dbReference>
<gene>
    <name evidence="11" type="primary">r-l</name>
    <name evidence="11" type="ORF">EVAR_88792_1</name>
</gene>
<dbReference type="Pfam" id="PF00215">
    <property type="entry name" value="OMPdecase"/>
    <property type="match status" value="1"/>
</dbReference>
<dbReference type="EMBL" id="BGZK01001239">
    <property type="protein sequence ID" value="GBP75187.1"/>
    <property type="molecule type" value="Genomic_DNA"/>
</dbReference>
<evidence type="ECO:0000256" key="9">
    <source>
        <dbReference type="RuleBase" id="RU000512"/>
    </source>
</evidence>
<reference evidence="11 12" key="1">
    <citation type="journal article" date="2019" name="Commun. Biol.">
        <title>The bagworm genome reveals a unique fibroin gene that provides high tensile strength.</title>
        <authorList>
            <person name="Kono N."/>
            <person name="Nakamura H."/>
            <person name="Ohtoshi R."/>
            <person name="Tomita M."/>
            <person name="Numata K."/>
            <person name="Arakawa K."/>
        </authorList>
    </citation>
    <scope>NUCLEOTIDE SEQUENCE [LARGE SCALE GENOMIC DNA]</scope>
</reference>
<evidence type="ECO:0000256" key="5">
    <source>
        <dbReference type="ARBA" id="ARBA00022975"/>
    </source>
</evidence>
<evidence type="ECO:0000256" key="7">
    <source>
        <dbReference type="PIRSR" id="PIRSR614732-1"/>
    </source>
</evidence>
<keyword evidence="5 9" id="KW-0665">Pyrimidine biosynthesis</keyword>
<dbReference type="InterPro" id="IPR001754">
    <property type="entry name" value="OMPdeCOase_dom"/>
</dbReference>
<dbReference type="EC" id="4.1.1.23" evidence="9"/>
<dbReference type="GO" id="GO:0044205">
    <property type="term" value="P:'de novo' UMP biosynthetic process"/>
    <property type="evidence" value="ECO:0007669"/>
    <property type="project" value="UniProtKB-UniPathway"/>
</dbReference>
<dbReference type="OrthoDB" id="10263753at2759"/>
<evidence type="ECO:0000313" key="11">
    <source>
        <dbReference type="EMBL" id="GBP75187.1"/>
    </source>
</evidence>
<keyword evidence="6 9" id="KW-0456">Lyase</keyword>
<evidence type="ECO:0000256" key="8">
    <source>
        <dbReference type="PIRSR" id="PIRSR614732-2"/>
    </source>
</evidence>
<keyword evidence="12" id="KW-1185">Reference proteome</keyword>
<dbReference type="UniPathway" id="UPA00070">
    <property type="reaction ID" value="UER00120"/>
</dbReference>
<feature type="binding site" evidence="8">
    <location>
        <position position="332"/>
    </location>
    <ligand>
        <name>substrate</name>
    </ligand>
</feature>
<dbReference type="SUPFAM" id="SSF53271">
    <property type="entry name" value="PRTase-like"/>
    <property type="match status" value="1"/>
</dbReference>
<comment type="caution">
    <text evidence="11">The sequence shown here is derived from an EMBL/GenBank/DDBJ whole genome shotgun (WGS) entry which is preliminary data.</text>
</comment>
<dbReference type="InterPro" id="IPR013785">
    <property type="entry name" value="Aldolase_TIM"/>
</dbReference>
<dbReference type="InterPro" id="IPR011060">
    <property type="entry name" value="RibuloseP-bd_barrel"/>
</dbReference>
<evidence type="ECO:0000256" key="4">
    <source>
        <dbReference type="ARBA" id="ARBA00022793"/>
    </source>
</evidence>
<dbReference type="GO" id="GO:0006207">
    <property type="term" value="P:'de novo' pyrimidine nucleobase biosynthetic process"/>
    <property type="evidence" value="ECO:0007669"/>
    <property type="project" value="InterPro"/>
</dbReference>
<dbReference type="STRING" id="151549.A0A4C1YL87"/>
<dbReference type="PANTHER" id="PTHR19278">
    <property type="entry name" value="OROTATE PHOSPHORIBOSYLTRANSFERASE"/>
    <property type="match status" value="1"/>
</dbReference>
<feature type="domain" description="Orotidine 5'-phosphate decarboxylase" evidence="10">
    <location>
        <begin position="213"/>
        <end position="427"/>
    </location>
</feature>
<dbReference type="CDD" id="cd04725">
    <property type="entry name" value="OMP_decarboxylase_like"/>
    <property type="match status" value="1"/>
</dbReference>
<comment type="pathway">
    <text evidence="1 9">Pyrimidine metabolism; UMP biosynthesis via de novo pathway; UMP from orotate: step 2/2.</text>
</comment>
<evidence type="ECO:0000313" key="12">
    <source>
        <dbReference type="Proteomes" id="UP000299102"/>
    </source>
</evidence>
<evidence type="ECO:0000256" key="2">
    <source>
        <dbReference type="ARBA" id="ARBA00006221"/>
    </source>
</evidence>
<dbReference type="Pfam" id="PF00156">
    <property type="entry name" value="Pribosyltran"/>
    <property type="match status" value="1"/>
</dbReference>
<dbReference type="AlphaFoldDB" id="A0A4C1YL87"/>
<dbReference type="PROSITE" id="PS00156">
    <property type="entry name" value="OMPDECASE"/>
    <property type="match status" value="1"/>
</dbReference>
<dbReference type="FunFam" id="3.20.20.70:FF:000114">
    <property type="entry name" value="Decarboxylase,orotidine phosphate"/>
    <property type="match status" value="1"/>
</dbReference>
<dbReference type="SUPFAM" id="SSF51366">
    <property type="entry name" value="Ribulose-phoshate binding barrel"/>
    <property type="match status" value="1"/>
</dbReference>
<protein>
    <recommendedName>
        <fullName evidence="9">Orotidine 5'-phosphate decarboxylase</fullName>
        <ecNumber evidence="9">4.1.1.23</ecNumber>
    </recommendedName>
</protein>
<evidence type="ECO:0000256" key="1">
    <source>
        <dbReference type="ARBA" id="ARBA00004861"/>
    </source>
</evidence>
<keyword evidence="4 9" id="KW-0210">Decarboxylase</keyword>
<feature type="binding site" evidence="8">
    <location>
        <position position="412"/>
    </location>
    <ligand>
        <name>substrate</name>
    </ligand>
</feature>
<dbReference type="Gene3D" id="3.40.50.2020">
    <property type="match status" value="1"/>
</dbReference>
<dbReference type="InterPro" id="IPR018089">
    <property type="entry name" value="OMPdecase_AS"/>
</dbReference>
<feature type="binding site" evidence="8">
    <location>
        <position position="241"/>
    </location>
    <ligand>
        <name>substrate</name>
    </ligand>
</feature>
<organism evidence="11 12">
    <name type="scientific">Eumeta variegata</name>
    <name type="common">Bagworm moth</name>
    <name type="synonym">Eumeta japonica</name>
    <dbReference type="NCBI Taxonomy" id="151549"/>
    <lineage>
        <taxon>Eukaryota</taxon>
        <taxon>Metazoa</taxon>
        <taxon>Ecdysozoa</taxon>
        <taxon>Arthropoda</taxon>
        <taxon>Hexapoda</taxon>
        <taxon>Insecta</taxon>
        <taxon>Pterygota</taxon>
        <taxon>Neoptera</taxon>
        <taxon>Endopterygota</taxon>
        <taxon>Lepidoptera</taxon>
        <taxon>Glossata</taxon>
        <taxon>Ditrysia</taxon>
        <taxon>Tineoidea</taxon>
        <taxon>Psychidae</taxon>
        <taxon>Oiketicinae</taxon>
        <taxon>Eumeta</taxon>
    </lineage>
</organism>
<sequence length="442" mass="48893">MYGNQKAYVASSLSGDDMISSLMYDFAVKDSKCDHLCGVPYTALPIATLLSVKSKIPMLMRRKETKSYGTKKTIEGHYKAGQSCLIIEDVVTSGSSVLETVKDLKAEGLVIEDVIVILDREQGGSQNIDSNGMKLKSLYTMTQLINILLRKGEITKEMADDVRHYLSTTKAPVIKDHSLTMDRIKMSYEKRAELAQNPITKQLLNIMATKRTNLCLSADLTSTTKILSLLENVGEHVCMVKTHIDIIEDFNDDFLVQLKHLADKFNFLILEDRKFADIGNTVSLQYLKGMYKVAEWADMVTVHSLPGEGILKAFTGSINGVSRGVFLLAEMSSQGNLISAEYTKATIDMADKYSDLVTGFVCQNGEHIKNPAFIQLTPGVQLINAEDDFGQVYNTPETVVLEKGADVAVVGRGIVAAKNPESQAVIYKEALWECYVKRISNT</sequence>
<comment type="similarity">
    <text evidence="2">In the N-terminal section; belongs to the purine/pyrimidine phosphoribosyltransferase family.</text>
</comment>
<comment type="similarity">
    <text evidence="9">Belongs to the OMP decarboxylase family.</text>
</comment>